<dbReference type="AlphaFoldDB" id="A0A150WZL0"/>
<dbReference type="EMBL" id="LRPC01000031">
    <property type="protein sequence ID" value="KYG71907.1"/>
    <property type="molecule type" value="Genomic_DNA"/>
</dbReference>
<dbReference type="OrthoDB" id="1121874at2"/>
<reference evidence="1 2" key="1">
    <citation type="submission" date="2016-01" db="EMBL/GenBank/DDBJ databases">
        <title>Genome sequencing of Roseivirga spongicola UST030701-084.</title>
        <authorList>
            <person name="Selvaratnam C."/>
            <person name="Thevarajoo S."/>
            <person name="Goh K.M."/>
            <person name="Ee R."/>
            <person name="Chan K.-G."/>
            <person name="Chong C.S."/>
        </authorList>
    </citation>
    <scope>NUCLEOTIDE SEQUENCE [LARGE SCALE GENOMIC DNA]</scope>
    <source>
        <strain evidence="1 2">UST030701-084</strain>
    </source>
</reference>
<dbReference type="RefSeq" id="WP_068225000.1">
    <property type="nucleotide sequence ID" value="NZ_CP139724.1"/>
</dbReference>
<accession>A0A150WZL0</accession>
<organism evidence="1 2">
    <name type="scientific">Roseivirga spongicola</name>
    <dbReference type="NCBI Taxonomy" id="333140"/>
    <lineage>
        <taxon>Bacteria</taxon>
        <taxon>Pseudomonadati</taxon>
        <taxon>Bacteroidota</taxon>
        <taxon>Cytophagia</taxon>
        <taxon>Cytophagales</taxon>
        <taxon>Roseivirgaceae</taxon>
        <taxon>Roseivirga</taxon>
    </lineage>
</organism>
<proteinExistence type="predicted"/>
<name>A0A150WZL0_9BACT</name>
<evidence type="ECO:0000313" key="2">
    <source>
        <dbReference type="Proteomes" id="UP000075606"/>
    </source>
</evidence>
<gene>
    <name evidence="1" type="ORF">AWW68_18010</name>
</gene>
<comment type="caution">
    <text evidence="1">The sequence shown here is derived from an EMBL/GenBank/DDBJ whole genome shotgun (WGS) entry which is preliminary data.</text>
</comment>
<evidence type="ECO:0008006" key="3">
    <source>
        <dbReference type="Google" id="ProtNLM"/>
    </source>
</evidence>
<keyword evidence="2" id="KW-1185">Reference proteome</keyword>
<dbReference type="PROSITE" id="PS51257">
    <property type="entry name" value="PROKAR_LIPOPROTEIN"/>
    <property type="match status" value="1"/>
</dbReference>
<sequence length="191" mass="22462">MKKLLLSTCLLPLFLGSCQPKLKEVDRTVLAEEYIQALNEFDYPSIISLFYDSVRMKEIVYETTFSKADYYNLFQWDSIFQPEYKVLQIQELPGEKIELQISKLGPRINFLMDNPIITKEVLSFEKDKIYEVEIIEYLYFDDETWVARRQALIEWVAANHPELDGFIYDQTKAGALNYLKAIELYKAANNQ</sequence>
<protein>
    <recommendedName>
        <fullName evidence="3">SnoaL-like domain-containing protein</fullName>
    </recommendedName>
</protein>
<evidence type="ECO:0000313" key="1">
    <source>
        <dbReference type="EMBL" id="KYG71907.1"/>
    </source>
</evidence>
<dbReference type="Proteomes" id="UP000075606">
    <property type="component" value="Unassembled WGS sequence"/>
</dbReference>